<reference evidence="8" key="2">
    <citation type="submission" date="2020-08" db="EMBL/GenBank/DDBJ databases">
        <authorList>
            <person name="Chen M."/>
            <person name="Teng W."/>
            <person name="Zhao L."/>
            <person name="Hu C."/>
            <person name="Zhou Y."/>
            <person name="Han B."/>
            <person name="Song L."/>
            <person name="Shu W."/>
        </authorList>
    </citation>
    <scope>NUCLEOTIDE SEQUENCE</scope>
    <source>
        <strain evidence="8">FACHB-1375</strain>
    </source>
</reference>
<feature type="compositionally biased region" description="Basic and acidic residues" evidence="5">
    <location>
        <begin position="154"/>
        <end position="165"/>
    </location>
</feature>
<dbReference type="GO" id="GO:0000270">
    <property type="term" value="P:peptidoglycan metabolic process"/>
    <property type="evidence" value="ECO:0007669"/>
    <property type="project" value="UniProtKB-UniRule"/>
</dbReference>
<feature type="region of interest" description="Disordered" evidence="5">
    <location>
        <begin position="35"/>
        <end position="96"/>
    </location>
</feature>
<name>A0A926ZL32_9CYAN</name>
<evidence type="ECO:0000256" key="2">
    <source>
        <dbReference type="ARBA" id="ARBA00023316"/>
    </source>
</evidence>
<keyword evidence="3" id="KW-0472">Membrane</keyword>
<feature type="region of interest" description="Disordered" evidence="5">
    <location>
        <begin position="150"/>
        <end position="199"/>
    </location>
</feature>
<dbReference type="SUPFAM" id="SSF50685">
    <property type="entry name" value="Barwin-like endoglucanases"/>
    <property type="match status" value="1"/>
</dbReference>
<dbReference type="PANTHER" id="PTHR34183">
    <property type="entry name" value="ENDOLYTIC PEPTIDOGLYCAN TRANSGLYCOSYLASE RLPA"/>
    <property type="match status" value="1"/>
</dbReference>
<comment type="function">
    <text evidence="3">Lytic transglycosylase with a strong preference for naked glycan strands that lack stem peptides.</text>
</comment>
<dbReference type="Pfam" id="PF03330">
    <property type="entry name" value="DPBB_1"/>
    <property type="match status" value="1"/>
</dbReference>
<dbReference type="CDD" id="cd22268">
    <property type="entry name" value="DPBB_RlpA-like"/>
    <property type="match status" value="1"/>
</dbReference>
<evidence type="ECO:0000256" key="5">
    <source>
        <dbReference type="SAM" id="MobiDB-lite"/>
    </source>
</evidence>
<dbReference type="PROSITE" id="PS51257">
    <property type="entry name" value="PROKAR_LIPOPROTEIN"/>
    <property type="match status" value="1"/>
</dbReference>
<protein>
    <recommendedName>
        <fullName evidence="3">Probable endolytic peptidoglycan transglycosylase RlpA</fullName>
        <ecNumber evidence="3">4.2.2.-</ecNumber>
    </recommendedName>
</protein>
<feature type="domain" description="RlpA-like protein double-psi beta-barrel" evidence="7">
    <location>
        <begin position="336"/>
        <end position="423"/>
    </location>
</feature>
<comment type="subcellular location">
    <subcellularLocation>
        <location evidence="3">Cell membrane</location>
        <topology evidence="3">Lipid-anchor</topology>
    </subcellularLocation>
</comment>
<dbReference type="GO" id="GO:0071555">
    <property type="term" value="P:cell wall organization"/>
    <property type="evidence" value="ECO:0007669"/>
    <property type="project" value="UniProtKB-KW"/>
</dbReference>
<feature type="compositionally biased region" description="Polar residues" evidence="5">
    <location>
        <begin position="42"/>
        <end position="55"/>
    </location>
</feature>
<organism evidence="8 9">
    <name type="scientific">Aerosakkonema funiforme FACHB-1375</name>
    <dbReference type="NCBI Taxonomy" id="2949571"/>
    <lineage>
        <taxon>Bacteria</taxon>
        <taxon>Bacillati</taxon>
        <taxon>Cyanobacteriota</taxon>
        <taxon>Cyanophyceae</taxon>
        <taxon>Oscillatoriophycideae</taxon>
        <taxon>Aerosakkonematales</taxon>
        <taxon>Aerosakkonemataceae</taxon>
        <taxon>Aerosakkonema</taxon>
    </lineage>
</organism>
<accession>A0A926ZL32</accession>
<comment type="caution">
    <text evidence="8">The sequence shown here is derived from an EMBL/GenBank/DDBJ whole genome shotgun (WGS) entry which is preliminary data.</text>
</comment>
<dbReference type="AlphaFoldDB" id="A0A926ZL32"/>
<keyword evidence="6" id="KW-0732">Signal</keyword>
<dbReference type="InterPro" id="IPR034718">
    <property type="entry name" value="RlpA"/>
</dbReference>
<evidence type="ECO:0000313" key="9">
    <source>
        <dbReference type="Proteomes" id="UP000641646"/>
    </source>
</evidence>
<reference evidence="8" key="1">
    <citation type="journal article" date="2015" name="ISME J.">
        <title>Draft Genome Sequence of Streptomyces incarnatus NRRL8089, which Produces the Nucleoside Antibiotic Sinefungin.</title>
        <authorList>
            <person name="Oshima K."/>
            <person name="Hattori M."/>
            <person name="Shimizu H."/>
            <person name="Fukuda K."/>
            <person name="Nemoto M."/>
            <person name="Inagaki K."/>
            <person name="Tamura T."/>
        </authorList>
    </citation>
    <scope>NUCLEOTIDE SEQUENCE</scope>
    <source>
        <strain evidence="8">FACHB-1375</strain>
    </source>
</reference>
<keyword evidence="3" id="KW-0564">Palmitate</keyword>
<gene>
    <name evidence="3" type="primary">rlpA</name>
    <name evidence="8" type="ORF">H6G03_35535</name>
</gene>
<feature type="chain" id="PRO_5037681526" description="Probable endolytic peptidoglycan transglycosylase RlpA" evidence="6">
    <location>
        <begin position="27"/>
        <end position="448"/>
    </location>
</feature>
<dbReference type="EMBL" id="JACJPW010000189">
    <property type="protein sequence ID" value="MBD2186309.1"/>
    <property type="molecule type" value="Genomic_DNA"/>
</dbReference>
<dbReference type="PANTHER" id="PTHR34183:SF8">
    <property type="entry name" value="ENDOLYTIC PEPTIDOGLYCAN TRANSGLYCOSYLASE RLPA-RELATED"/>
    <property type="match status" value="1"/>
</dbReference>
<keyword evidence="3" id="KW-0449">Lipoprotein</keyword>
<feature type="region of interest" description="Disordered" evidence="5">
    <location>
        <begin position="233"/>
        <end position="256"/>
    </location>
</feature>
<keyword evidence="3" id="KW-1003">Cell membrane</keyword>
<feature type="compositionally biased region" description="Polar residues" evidence="5">
    <location>
        <begin position="62"/>
        <end position="79"/>
    </location>
</feature>
<keyword evidence="9" id="KW-1185">Reference proteome</keyword>
<keyword evidence="1 3" id="KW-0456">Lyase</keyword>
<dbReference type="GO" id="GO:0005886">
    <property type="term" value="C:plasma membrane"/>
    <property type="evidence" value="ECO:0007669"/>
    <property type="project" value="UniProtKB-SubCell"/>
</dbReference>
<evidence type="ECO:0000256" key="3">
    <source>
        <dbReference type="HAMAP-Rule" id="MF_02071"/>
    </source>
</evidence>
<evidence type="ECO:0000259" key="7">
    <source>
        <dbReference type="Pfam" id="PF03330"/>
    </source>
</evidence>
<feature type="compositionally biased region" description="Polar residues" evidence="5">
    <location>
        <begin position="178"/>
        <end position="187"/>
    </location>
</feature>
<evidence type="ECO:0000256" key="1">
    <source>
        <dbReference type="ARBA" id="ARBA00023239"/>
    </source>
</evidence>
<proteinExistence type="inferred from homology"/>
<dbReference type="InterPro" id="IPR009009">
    <property type="entry name" value="RlpA-like_DPBB"/>
</dbReference>
<dbReference type="GO" id="GO:0008932">
    <property type="term" value="F:lytic endotransglycosylase activity"/>
    <property type="evidence" value="ECO:0007669"/>
    <property type="project" value="UniProtKB-UniRule"/>
</dbReference>
<dbReference type="Gene3D" id="2.40.40.10">
    <property type="entry name" value="RlpA-like domain"/>
    <property type="match status" value="1"/>
</dbReference>
<evidence type="ECO:0000256" key="4">
    <source>
        <dbReference type="RuleBase" id="RU003495"/>
    </source>
</evidence>
<dbReference type="InterPro" id="IPR012997">
    <property type="entry name" value="RplA"/>
</dbReference>
<comment type="similarity">
    <text evidence="3 4">Belongs to the RlpA family.</text>
</comment>
<dbReference type="HAMAP" id="MF_02071">
    <property type="entry name" value="RlpA"/>
    <property type="match status" value="1"/>
</dbReference>
<dbReference type="EC" id="4.2.2.-" evidence="3"/>
<sequence>MNVKLCSSLIVTLLTTGLSTISSCQAQAPNALEQETKASHLRASTSASPQESTRSVHGVKVGSQSERNSQTDIPQNKANSPDADRPEPLANAQSVDTVKVGEYRLRQGNETQADAIAKVEPHMWAGRQAATLYLRNIPVITFIGSASDSTSDIKVGKAGDGKDTPSAENEAEVVEPRSSANQGQNFSEQRRPGQSESDPVWRASVLAAKLNQLNRDNVDANTIAVVWNGEANSVSTSLPSSRTRRNSQQEFQSATRNRQIGESYIIKVNEEQLVQIDAETRLPDSTNNLAQDALQVTNRLRRLIGNAPPLRDIAGRPTAKPIQIALTTAPVLSRLRGLASWYGPGFHGRRSANGEIFNQNALTAAHRTLPFGTQVRVTNLNNGLSVIVRINDRGPYAGRRIIDLSAAAARVLGMMQTGVAPVSLEVLGKSQTVAVEQNYSALRCSEVH</sequence>
<dbReference type="Proteomes" id="UP000641646">
    <property type="component" value="Unassembled WGS sequence"/>
</dbReference>
<dbReference type="InterPro" id="IPR036908">
    <property type="entry name" value="RlpA-like_sf"/>
</dbReference>
<feature type="signal peptide" evidence="6">
    <location>
        <begin position="1"/>
        <end position="26"/>
    </location>
</feature>
<evidence type="ECO:0000313" key="8">
    <source>
        <dbReference type="EMBL" id="MBD2186309.1"/>
    </source>
</evidence>
<dbReference type="NCBIfam" id="TIGR00413">
    <property type="entry name" value="rlpA"/>
    <property type="match status" value="1"/>
</dbReference>
<evidence type="ECO:0000256" key="6">
    <source>
        <dbReference type="SAM" id="SignalP"/>
    </source>
</evidence>
<keyword evidence="2 3" id="KW-0961">Cell wall biogenesis/degradation</keyword>